<proteinExistence type="predicted"/>
<dbReference type="RefSeq" id="WP_154471099.1">
    <property type="nucleotide sequence ID" value="NZ_DBEWUL010000101.1"/>
</dbReference>
<reference evidence="1 2" key="1">
    <citation type="submission" date="2019-08" db="EMBL/GenBank/DDBJ databases">
        <title>In-depth cultivation of the pig gut microbiome towards novel bacterial diversity and tailored functional studies.</title>
        <authorList>
            <person name="Wylensek D."/>
            <person name="Hitch T.C.A."/>
            <person name="Clavel T."/>
        </authorList>
    </citation>
    <scope>NUCLEOTIDE SEQUENCE [LARGE SCALE GENOMIC DNA]</scope>
    <source>
        <strain evidence="1 2">WCA-389-WT-23D1</strain>
    </source>
</reference>
<evidence type="ECO:0000313" key="1">
    <source>
        <dbReference type="EMBL" id="MSS35707.1"/>
    </source>
</evidence>
<name>A0A7X2TBE0_9CLOT</name>
<dbReference type="EMBL" id="VUMD01000002">
    <property type="protein sequence ID" value="MSS35707.1"/>
    <property type="molecule type" value="Genomic_DNA"/>
</dbReference>
<accession>A0A7X2TBE0</accession>
<evidence type="ECO:0000313" key="2">
    <source>
        <dbReference type="Proteomes" id="UP000429958"/>
    </source>
</evidence>
<dbReference type="AlphaFoldDB" id="A0A7X2TBE0"/>
<protein>
    <recommendedName>
        <fullName evidence="3">DUF1795 domain-containing protein</fullName>
    </recommendedName>
</protein>
<organism evidence="1 2">
    <name type="scientific">Clostridium porci</name>
    <dbReference type="NCBI Taxonomy" id="2605778"/>
    <lineage>
        <taxon>Bacteria</taxon>
        <taxon>Bacillati</taxon>
        <taxon>Bacillota</taxon>
        <taxon>Clostridia</taxon>
        <taxon>Eubacteriales</taxon>
        <taxon>Clostridiaceae</taxon>
        <taxon>Clostridium</taxon>
    </lineage>
</organism>
<comment type="caution">
    <text evidence="1">The sequence shown here is derived from an EMBL/GenBank/DDBJ whole genome shotgun (WGS) entry which is preliminary data.</text>
</comment>
<evidence type="ECO:0008006" key="3">
    <source>
        <dbReference type="Google" id="ProtNLM"/>
    </source>
</evidence>
<gene>
    <name evidence="1" type="ORF">FYJ39_03705</name>
</gene>
<keyword evidence="2" id="KW-1185">Reference proteome</keyword>
<sequence>MDQSKKKRSLFNERLLVDIPEAYQVMDIKKAEMMYPYEKRPQIMLEDKAGARLCTFSLLKEQRLSKNQVEEAIQSITKIILSLYPSSLLRKPEVLRRKEGGCGWFAFQTSQREGKLYNIMYVFPVDGWMMLGTMGCRMEDEAGKKNMIEIMNSLEIPEVEPSYVKARKLLFS</sequence>
<dbReference type="Proteomes" id="UP000429958">
    <property type="component" value="Unassembled WGS sequence"/>
</dbReference>